<dbReference type="PROSITE" id="PS52039">
    <property type="entry name" value="TOPO_IA_2"/>
    <property type="match status" value="1"/>
</dbReference>
<feature type="site" description="Interaction with DNA" evidence="10">
    <location>
        <position position="39"/>
    </location>
</feature>
<dbReference type="Pfam" id="PF01131">
    <property type="entry name" value="Topoisom_bac"/>
    <property type="match status" value="1"/>
</dbReference>
<comment type="caution">
    <text evidence="13">The sequence shown here is derived from an EMBL/GenBank/DDBJ whole genome shotgun (WGS) entry which is preliminary data.</text>
</comment>
<dbReference type="InterPro" id="IPR013497">
    <property type="entry name" value="Topo_IA_cen"/>
</dbReference>
<dbReference type="PRINTS" id="PR00417">
    <property type="entry name" value="PRTPISMRASEI"/>
</dbReference>
<proteinExistence type="inferred from homology"/>
<comment type="function">
    <text evidence="10">Releases the supercoiling and torsional tension of DNA, which is introduced during the DNA replication and transcription, by transiently cleaving and rejoining one strand of the DNA duplex. Introduces a single-strand break via transesterification at a target site in duplex DNA. The scissile phosphodiester is attacked by the catalytic tyrosine of the enzyme, resulting in the formation of a DNA-(5'-phosphotyrosyl)-enzyme intermediate and the expulsion of a 3'-OH DNA strand. The free DNA strand then undergoes passage around the unbroken strand, thus removing DNA supercoils. Finally, in the religation step, the DNA 3'-OH attacks the covalent intermediate to expel the active-site tyrosine and restore the DNA phosphodiester backbone.</text>
</comment>
<dbReference type="EC" id="5.6.2.1" evidence="10"/>
<dbReference type="PROSITE" id="PS00396">
    <property type="entry name" value="TOPO_IA_1"/>
    <property type="match status" value="1"/>
</dbReference>
<evidence type="ECO:0000256" key="6">
    <source>
        <dbReference type="ARBA" id="ARBA00022842"/>
    </source>
</evidence>
<protein>
    <recommendedName>
        <fullName evidence="10">DNA topoisomerase 1</fullName>
        <ecNumber evidence="10">5.6.2.1</ecNumber>
    </recommendedName>
    <alternativeName>
        <fullName evidence="10">DNA topoisomerase I</fullName>
    </alternativeName>
</protein>
<name>A0A2M8EJZ4_UNCKA</name>
<dbReference type="InterPro" id="IPR028612">
    <property type="entry name" value="Topoisom_1_IA"/>
</dbReference>
<evidence type="ECO:0000256" key="2">
    <source>
        <dbReference type="ARBA" id="ARBA00009446"/>
    </source>
</evidence>
<feature type="region of interest" description="Interaction with DNA" evidence="10">
    <location>
        <begin position="167"/>
        <end position="172"/>
    </location>
</feature>
<dbReference type="SUPFAM" id="SSF56712">
    <property type="entry name" value="Prokaryotic type I DNA topoisomerase"/>
    <property type="match status" value="1"/>
</dbReference>
<comment type="subunit">
    <text evidence="10">Monomer.</text>
</comment>
<dbReference type="Gene3D" id="2.70.20.10">
    <property type="entry name" value="Topoisomerase I, domain 3"/>
    <property type="match status" value="1"/>
</dbReference>
<dbReference type="EMBL" id="PFSK01000011">
    <property type="protein sequence ID" value="PJC23066.1"/>
    <property type="molecule type" value="Genomic_DNA"/>
</dbReference>
<dbReference type="Gene3D" id="1.10.460.10">
    <property type="entry name" value="Topoisomerase I, domain 2"/>
    <property type="match status" value="1"/>
</dbReference>
<evidence type="ECO:0000256" key="5">
    <source>
        <dbReference type="ARBA" id="ARBA00022833"/>
    </source>
</evidence>
<feature type="site" description="Interaction with DNA" evidence="10">
    <location>
        <position position="143"/>
    </location>
</feature>
<comment type="catalytic activity">
    <reaction evidence="1 10">
        <text>ATP-independent breakage of single-stranded DNA, followed by passage and rejoining.</text>
        <dbReference type="EC" id="5.6.2.1"/>
    </reaction>
</comment>
<dbReference type="InterPro" id="IPR005733">
    <property type="entry name" value="TopoI_bac-type"/>
</dbReference>
<dbReference type="NCBIfam" id="TIGR01051">
    <property type="entry name" value="topA_bact"/>
    <property type="match status" value="1"/>
</dbReference>
<dbReference type="InterPro" id="IPR006171">
    <property type="entry name" value="TOPRIM_dom"/>
</dbReference>
<keyword evidence="3" id="KW-0479">Metal-binding</keyword>
<feature type="site" description="Interaction with DNA" evidence="10">
    <location>
        <position position="144"/>
    </location>
</feature>
<dbReference type="GO" id="GO:0003917">
    <property type="term" value="F:DNA topoisomerase type I (single strand cut, ATP-independent) activity"/>
    <property type="evidence" value="ECO:0007669"/>
    <property type="project" value="UniProtKB-UniRule"/>
</dbReference>
<evidence type="ECO:0000256" key="3">
    <source>
        <dbReference type="ARBA" id="ARBA00022723"/>
    </source>
</evidence>
<dbReference type="Proteomes" id="UP000228781">
    <property type="component" value="Unassembled WGS sequence"/>
</dbReference>
<dbReference type="CDD" id="cd03363">
    <property type="entry name" value="TOPRIM_TopoIA_TopoI"/>
    <property type="match status" value="1"/>
</dbReference>
<dbReference type="PROSITE" id="PS50880">
    <property type="entry name" value="TOPRIM"/>
    <property type="match status" value="1"/>
</dbReference>
<dbReference type="SMART" id="SM00493">
    <property type="entry name" value="TOPRIM"/>
    <property type="match status" value="1"/>
</dbReference>
<dbReference type="InterPro" id="IPR013498">
    <property type="entry name" value="Topo_IA_Znf"/>
</dbReference>
<evidence type="ECO:0000256" key="9">
    <source>
        <dbReference type="ARBA" id="ARBA00023235"/>
    </source>
</evidence>
<feature type="site" description="Interaction with DNA" evidence="10">
    <location>
        <position position="159"/>
    </location>
</feature>
<evidence type="ECO:0000313" key="14">
    <source>
        <dbReference type="Proteomes" id="UP000228781"/>
    </source>
</evidence>
<dbReference type="InterPro" id="IPR013826">
    <property type="entry name" value="Topo_IA_cen_sub3"/>
</dbReference>
<sequence length="659" mass="74576">MWYDRREMNKLVVVESPTKARTLGKFLGEEFKVVSSMGHVRDLPKSELGVDVEHDFQPHYLIAKGKKKTTTMLKKAAREADLLFLATDPDREGEAIAWHILEVTKAPKAQRVVFHEITEEAIAEAFAHPRELDLKLVDSQQARRILDRLVGYQLSPLLWRKVRAGLSAGRVQSVAVRLIVEREREREAFKPQEYWEIEARLQKGEQQTFTAKLVEKGGKKITLGGKEEADQVVAELKEADYEVVKVEKKERRRYPYPPFTTSTLQQAAVNVLGFSAARTMRVAQNLYEAGLITYHRTDSVTLSEKALKEIRGFIRKEYGSSYLPEIANRYKTRVRLAQEAHEAIRPTKVELRAESLEAGGDEKKLYELIWRQAVACQVVPAVYEQVNVEIKADGYLFKVVGSKLLFDGFTRVTGGAGEDKGLPEQKVGDKLSLVELLPSQHFTEPPPRYTEATLVKALEEEGIGRPSTYAPIISTIQGRGYVSKEGNQLRPEDVGIVVSDLLVAYFPKVVDLSFTARMEEELDEIAKGERQWVPVVAEFYEPFAKDLEKAQQNIDKSSVTTLEETAESCPECGKPLVVKLGKYGRFYSCSGFPECKFTKPFIETIGMKCPGCGEGEVIVKRTRRGKIFYGCSRYPKCQWASWRKPEKEGEEDEKEPPQG</sequence>
<dbReference type="SUPFAM" id="SSF57783">
    <property type="entry name" value="Zinc beta-ribbon"/>
    <property type="match status" value="1"/>
</dbReference>
<evidence type="ECO:0000256" key="4">
    <source>
        <dbReference type="ARBA" id="ARBA00022771"/>
    </source>
</evidence>
<evidence type="ECO:0000256" key="10">
    <source>
        <dbReference type="HAMAP-Rule" id="MF_00952"/>
    </source>
</evidence>
<evidence type="ECO:0000256" key="8">
    <source>
        <dbReference type="ARBA" id="ARBA00023125"/>
    </source>
</evidence>
<comment type="similarity">
    <text evidence="2 10">Belongs to the type IA topoisomerase family.</text>
</comment>
<feature type="domain" description="Toprim" evidence="11">
    <location>
        <begin position="9"/>
        <end position="117"/>
    </location>
</feature>
<keyword evidence="6" id="KW-0460">Magnesium</keyword>
<feature type="site" description="Interaction with DNA" evidence="10">
    <location>
        <position position="296"/>
    </location>
</feature>
<dbReference type="InterPro" id="IPR003602">
    <property type="entry name" value="Topo_IA_DNA-bd_dom"/>
</dbReference>
<dbReference type="InterPro" id="IPR013824">
    <property type="entry name" value="Topo_IA_cen_sub1"/>
</dbReference>
<dbReference type="InterPro" id="IPR000380">
    <property type="entry name" value="Topo_IA"/>
</dbReference>
<evidence type="ECO:0000259" key="12">
    <source>
        <dbReference type="PROSITE" id="PS52039"/>
    </source>
</evidence>
<dbReference type="GO" id="GO:0006265">
    <property type="term" value="P:DNA topological change"/>
    <property type="evidence" value="ECO:0007669"/>
    <property type="project" value="UniProtKB-UniRule"/>
</dbReference>
<dbReference type="PANTHER" id="PTHR42785">
    <property type="entry name" value="DNA TOPOISOMERASE, TYPE IA, CORE"/>
    <property type="match status" value="1"/>
</dbReference>
<dbReference type="Pfam" id="PF01751">
    <property type="entry name" value="Toprim"/>
    <property type="match status" value="1"/>
</dbReference>
<feature type="site" description="Interaction with DNA" evidence="10">
    <location>
        <position position="152"/>
    </location>
</feature>
<dbReference type="Gene3D" id="3.40.50.140">
    <property type="match status" value="1"/>
</dbReference>
<dbReference type="InterPro" id="IPR023406">
    <property type="entry name" value="Topo_IA_AS"/>
</dbReference>
<keyword evidence="8 10" id="KW-0238">DNA-binding</keyword>
<evidence type="ECO:0000256" key="1">
    <source>
        <dbReference type="ARBA" id="ARBA00000213"/>
    </source>
</evidence>
<dbReference type="Gene3D" id="1.10.290.10">
    <property type="entry name" value="Topoisomerase I, domain 4"/>
    <property type="match status" value="1"/>
</dbReference>
<keyword evidence="4" id="KW-0863">Zinc-finger</keyword>
<dbReference type="Pfam" id="PF01396">
    <property type="entry name" value="Zn_ribbon_Top1"/>
    <property type="match status" value="2"/>
</dbReference>
<keyword evidence="9 10" id="KW-0413">Isomerase</keyword>
<dbReference type="InterPro" id="IPR013825">
    <property type="entry name" value="Topo_IA_cen_sub2"/>
</dbReference>
<dbReference type="GO" id="GO:0003677">
    <property type="term" value="F:DNA binding"/>
    <property type="evidence" value="ECO:0007669"/>
    <property type="project" value="UniProtKB-KW"/>
</dbReference>
<accession>A0A2M8EJZ4</accession>
<dbReference type="GO" id="GO:0005694">
    <property type="term" value="C:chromosome"/>
    <property type="evidence" value="ECO:0007669"/>
    <property type="project" value="InterPro"/>
</dbReference>
<evidence type="ECO:0000313" key="13">
    <source>
        <dbReference type="EMBL" id="PJC23066.1"/>
    </source>
</evidence>
<dbReference type="Gene3D" id="3.30.65.10">
    <property type="entry name" value="Bacterial Topoisomerase I, domain 1"/>
    <property type="match status" value="2"/>
</dbReference>
<feature type="active site" description="O-(5'-phospho-DNA)-tyrosine intermediate" evidence="10">
    <location>
        <position position="294"/>
    </location>
</feature>
<dbReference type="GO" id="GO:0008270">
    <property type="term" value="F:zinc ion binding"/>
    <property type="evidence" value="ECO:0007669"/>
    <property type="project" value="UniProtKB-KW"/>
</dbReference>
<feature type="domain" description="Topo IA-type catalytic" evidence="12">
    <location>
        <begin position="133"/>
        <end position="547"/>
    </location>
</feature>
<organism evidence="13 14">
    <name type="scientific">candidate division WWE3 bacterium CG_4_9_14_0_2_um_filter_48_10</name>
    <dbReference type="NCBI Taxonomy" id="1975078"/>
    <lineage>
        <taxon>Bacteria</taxon>
        <taxon>Katanobacteria</taxon>
    </lineage>
</organism>
<dbReference type="InterPro" id="IPR003601">
    <property type="entry name" value="Topo_IA_2"/>
</dbReference>
<evidence type="ECO:0000256" key="7">
    <source>
        <dbReference type="ARBA" id="ARBA00023029"/>
    </source>
</evidence>
<dbReference type="InterPro" id="IPR034149">
    <property type="entry name" value="TOPRIM_TopoI"/>
</dbReference>
<dbReference type="HAMAP" id="MF_00952">
    <property type="entry name" value="Topoisom_1_prok"/>
    <property type="match status" value="1"/>
</dbReference>
<feature type="site" description="Interaction with DNA" evidence="10">
    <location>
        <position position="479"/>
    </location>
</feature>
<dbReference type="SMART" id="SM00437">
    <property type="entry name" value="TOP1Ac"/>
    <property type="match status" value="1"/>
</dbReference>
<dbReference type="CDD" id="cd00186">
    <property type="entry name" value="TOP1Ac"/>
    <property type="match status" value="1"/>
</dbReference>
<keyword evidence="7 10" id="KW-0799">Topoisomerase</keyword>
<feature type="site" description="Interaction with DNA" evidence="10">
    <location>
        <position position="147"/>
    </location>
</feature>
<keyword evidence="5" id="KW-0862">Zinc</keyword>
<dbReference type="InterPro" id="IPR023405">
    <property type="entry name" value="Topo_IA_core_domain"/>
</dbReference>
<reference evidence="14" key="1">
    <citation type="submission" date="2017-09" db="EMBL/GenBank/DDBJ databases">
        <title>Depth-based differentiation of microbial function through sediment-hosted aquifers and enrichment of novel symbionts in the deep terrestrial subsurface.</title>
        <authorList>
            <person name="Probst A.J."/>
            <person name="Ladd B."/>
            <person name="Jarett J.K."/>
            <person name="Geller-Mcgrath D.E."/>
            <person name="Sieber C.M.K."/>
            <person name="Emerson J.B."/>
            <person name="Anantharaman K."/>
            <person name="Thomas B.C."/>
            <person name="Malmstrom R."/>
            <person name="Stieglmeier M."/>
            <person name="Klingl A."/>
            <person name="Woyke T."/>
            <person name="Ryan C.M."/>
            <person name="Banfield J.F."/>
        </authorList>
    </citation>
    <scope>NUCLEOTIDE SEQUENCE [LARGE SCALE GENOMIC DNA]</scope>
</reference>
<dbReference type="AlphaFoldDB" id="A0A2M8EJZ4"/>
<dbReference type="SMART" id="SM00436">
    <property type="entry name" value="TOP1Bc"/>
    <property type="match status" value="1"/>
</dbReference>
<dbReference type="PANTHER" id="PTHR42785:SF1">
    <property type="entry name" value="DNA TOPOISOMERASE"/>
    <property type="match status" value="1"/>
</dbReference>
<evidence type="ECO:0000259" key="11">
    <source>
        <dbReference type="PROSITE" id="PS50880"/>
    </source>
</evidence>
<gene>
    <name evidence="10" type="primary">topA</name>
    <name evidence="13" type="ORF">CO059_00775</name>
</gene>